<dbReference type="CDD" id="cd07363">
    <property type="entry name" value="45_DOPA_Dioxygenase"/>
    <property type="match status" value="1"/>
</dbReference>
<dbReference type="PANTHER" id="PTHR30096:SF0">
    <property type="entry name" value="4,5-DOPA DIOXYGENASE EXTRADIOL-LIKE PROTEIN"/>
    <property type="match status" value="1"/>
</dbReference>
<evidence type="ECO:0000256" key="2">
    <source>
        <dbReference type="ARBA" id="ARBA00007581"/>
    </source>
</evidence>
<evidence type="ECO:0000313" key="7">
    <source>
        <dbReference type="EMBL" id="MFC4654692.1"/>
    </source>
</evidence>
<gene>
    <name evidence="7" type="primary">ygiD</name>
    <name evidence="7" type="ORF">ACFO3I_06615</name>
</gene>
<dbReference type="EMBL" id="JBHSGB010000006">
    <property type="protein sequence ID" value="MFC4654692.1"/>
    <property type="molecule type" value="Genomic_DNA"/>
</dbReference>
<dbReference type="Pfam" id="PF02900">
    <property type="entry name" value="LigB"/>
    <property type="match status" value="1"/>
</dbReference>
<reference evidence="8" key="1">
    <citation type="journal article" date="2019" name="Int. J. Syst. Evol. Microbiol.">
        <title>The Global Catalogue of Microorganisms (GCM) 10K type strain sequencing project: providing services to taxonomists for standard genome sequencing and annotation.</title>
        <authorList>
            <consortium name="The Broad Institute Genomics Platform"/>
            <consortium name="The Broad Institute Genome Sequencing Center for Infectious Disease"/>
            <person name="Wu L."/>
            <person name="Ma J."/>
        </authorList>
    </citation>
    <scope>NUCLEOTIDE SEQUENCE [LARGE SCALE GENOMIC DNA]</scope>
    <source>
        <strain evidence="8">DT28</strain>
    </source>
</reference>
<feature type="domain" description="Extradiol ring-cleavage dioxygenase class III enzyme subunit B" evidence="6">
    <location>
        <begin position="21"/>
        <end position="253"/>
    </location>
</feature>
<keyword evidence="4" id="KW-0862">Zinc</keyword>
<comment type="similarity">
    <text evidence="2">Belongs to the DODA-type extradiol aromatic ring-opening dioxygenase family.</text>
</comment>
<evidence type="ECO:0000256" key="3">
    <source>
        <dbReference type="ARBA" id="ARBA00022723"/>
    </source>
</evidence>
<sequence>MSLPLIFFGHGSPMNALESSSLTQGWAQQIPAKPPRAILMISAHWYTQGSAVTAQVAPATVHDFFGFPPALHQFNYPAPGDPALANQIASLLAPQPVRLSTDWGLDHGTWSVLTHLYPDASVPVVQLSLDASLSPQQHLQLASRLRPLRDEGVLIVASGNLVHNLRLLRWHSEKVPDWARDFLTPVRQWIEQGQFDQVANYSQLGEAAQLSVPHPDHFLPLLYVLGASTAADKLSWFNDQFEHEALSMLSLRFDAA</sequence>
<comment type="caution">
    <text evidence="7">The sequence shown here is derived from an EMBL/GenBank/DDBJ whole genome shotgun (WGS) entry which is preliminary data.</text>
</comment>
<dbReference type="Gene3D" id="3.40.830.10">
    <property type="entry name" value="LigB-like"/>
    <property type="match status" value="1"/>
</dbReference>
<name>A0ABV9JKD6_9GAMM</name>
<evidence type="ECO:0000256" key="1">
    <source>
        <dbReference type="ARBA" id="ARBA00001947"/>
    </source>
</evidence>
<dbReference type="RefSeq" id="WP_377332743.1">
    <property type="nucleotide sequence ID" value="NZ_JBHSGB010000006.1"/>
</dbReference>
<dbReference type="SUPFAM" id="SSF53213">
    <property type="entry name" value="LigB-like"/>
    <property type="match status" value="1"/>
</dbReference>
<keyword evidence="3" id="KW-0479">Metal-binding</keyword>
<dbReference type="PIRSF" id="PIRSF006157">
    <property type="entry name" value="Doxgns_DODA"/>
    <property type="match status" value="1"/>
</dbReference>
<dbReference type="InterPro" id="IPR004183">
    <property type="entry name" value="Xdiol_dOase_suB"/>
</dbReference>
<organism evidence="7 8">
    <name type="scientific">Rheinheimera marina</name>
    <dbReference type="NCBI Taxonomy" id="1774958"/>
    <lineage>
        <taxon>Bacteria</taxon>
        <taxon>Pseudomonadati</taxon>
        <taxon>Pseudomonadota</taxon>
        <taxon>Gammaproteobacteria</taxon>
        <taxon>Chromatiales</taxon>
        <taxon>Chromatiaceae</taxon>
        <taxon>Rheinheimera</taxon>
    </lineage>
</organism>
<keyword evidence="5 7" id="KW-0560">Oxidoreductase</keyword>
<keyword evidence="8" id="KW-1185">Reference proteome</keyword>
<dbReference type="GO" id="GO:0050297">
    <property type="term" value="F:stizolobate synthase activity"/>
    <property type="evidence" value="ECO:0007669"/>
    <property type="project" value="UniProtKB-EC"/>
</dbReference>
<evidence type="ECO:0000313" key="8">
    <source>
        <dbReference type="Proteomes" id="UP001595962"/>
    </source>
</evidence>
<dbReference type="InterPro" id="IPR014436">
    <property type="entry name" value="Extradiol_dOase_DODA"/>
</dbReference>
<keyword evidence="7" id="KW-0223">Dioxygenase</keyword>
<dbReference type="PANTHER" id="PTHR30096">
    <property type="entry name" value="4,5-DOPA DIOXYGENASE EXTRADIOL-LIKE PROTEIN"/>
    <property type="match status" value="1"/>
</dbReference>
<proteinExistence type="inferred from homology"/>
<evidence type="ECO:0000256" key="4">
    <source>
        <dbReference type="ARBA" id="ARBA00022833"/>
    </source>
</evidence>
<dbReference type="Proteomes" id="UP001595962">
    <property type="component" value="Unassembled WGS sequence"/>
</dbReference>
<dbReference type="EC" id="1.13.11.29" evidence="7"/>
<accession>A0ABV9JKD6</accession>
<protein>
    <submittedName>
        <fullName evidence="7">4,5-DOPA dioxygenase extradiol</fullName>
        <ecNumber evidence="7">1.13.11.29</ecNumber>
    </submittedName>
</protein>
<comment type="cofactor">
    <cofactor evidence="1">
        <name>Zn(2+)</name>
        <dbReference type="ChEBI" id="CHEBI:29105"/>
    </cofactor>
</comment>
<evidence type="ECO:0000259" key="6">
    <source>
        <dbReference type="Pfam" id="PF02900"/>
    </source>
</evidence>
<evidence type="ECO:0000256" key="5">
    <source>
        <dbReference type="ARBA" id="ARBA00023002"/>
    </source>
</evidence>
<dbReference type="NCBIfam" id="NF007914">
    <property type="entry name" value="PRK10628.1"/>
    <property type="match status" value="1"/>
</dbReference>